<evidence type="ECO:0000256" key="2">
    <source>
        <dbReference type="ARBA" id="ARBA00009347"/>
    </source>
</evidence>
<dbReference type="EMBL" id="JBHRSS010000003">
    <property type="protein sequence ID" value="MFC3103626.1"/>
    <property type="molecule type" value="Genomic_DNA"/>
</dbReference>
<comment type="cofactor">
    <cofactor evidence="1">
        <name>FAD</name>
        <dbReference type="ChEBI" id="CHEBI:57692"/>
    </cofactor>
</comment>
<dbReference type="Pfam" id="PF00441">
    <property type="entry name" value="Acyl-CoA_dh_1"/>
    <property type="match status" value="1"/>
</dbReference>
<sequence length="377" mass="39436">MSAVLSEANPDERRMLADSVAGFVRQGKDNNGVHRARAVKAGASPLDRETWQQMADLGWLGIAVPEASGGLGLGVGELAVVAEGLGGEAAPEPFVATAFAQAVLAGCDNAELVDELLGASATGDTLLAVAWQPAVASLALDELDERLEGGRLTATRRLVQPSGADVFVVAVRDENGLALYRLPCDTPGVTVETQTQVDGHAVATLVCDGVELGAADCLAAGAVGEAALLRGLCVARVAASAELLGLADRLFTLTSDYLASRKQFGAQLSSFQVLRHRAVDLYIQRELMRNALRQAVRAFDSGADLVAVQRAAARAKSRCADAALKIAREAVQLHGAIGYTEEADVGVYLRRVIALAAWLGNATAQRREYARLTRAAA</sequence>
<gene>
    <name evidence="8" type="ORF">ACFOSU_06955</name>
</gene>
<dbReference type="PANTHER" id="PTHR43884">
    <property type="entry name" value="ACYL-COA DEHYDROGENASE"/>
    <property type="match status" value="1"/>
</dbReference>
<feature type="domain" description="Acyl-CoA dehydrogenase/oxidase N-terminal" evidence="7">
    <location>
        <begin position="11"/>
        <end position="97"/>
    </location>
</feature>
<evidence type="ECO:0000256" key="5">
    <source>
        <dbReference type="ARBA" id="ARBA00023002"/>
    </source>
</evidence>
<evidence type="ECO:0000313" key="9">
    <source>
        <dbReference type="Proteomes" id="UP001595462"/>
    </source>
</evidence>
<evidence type="ECO:0000256" key="1">
    <source>
        <dbReference type="ARBA" id="ARBA00001974"/>
    </source>
</evidence>
<dbReference type="InterPro" id="IPR037069">
    <property type="entry name" value="AcylCoA_DH/ox_N_sf"/>
</dbReference>
<dbReference type="InterPro" id="IPR009100">
    <property type="entry name" value="AcylCoA_DH/oxidase_NM_dom_sf"/>
</dbReference>
<keyword evidence="4" id="KW-0274">FAD</keyword>
<dbReference type="GO" id="GO:0016491">
    <property type="term" value="F:oxidoreductase activity"/>
    <property type="evidence" value="ECO:0007669"/>
    <property type="project" value="UniProtKB-KW"/>
</dbReference>
<feature type="domain" description="Acyl-CoA dehydrogenase/oxidase C-terminal" evidence="6">
    <location>
        <begin position="228"/>
        <end position="371"/>
    </location>
</feature>
<dbReference type="InterPro" id="IPR009075">
    <property type="entry name" value="AcylCo_DH/oxidase_C"/>
</dbReference>
<evidence type="ECO:0000259" key="7">
    <source>
        <dbReference type="Pfam" id="PF02771"/>
    </source>
</evidence>
<dbReference type="InterPro" id="IPR013786">
    <property type="entry name" value="AcylCoA_DH/ox_N"/>
</dbReference>
<dbReference type="InterPro" id="IPR046373">
    <property type="entry name" value="Acyl-CoA_Oxase/DH_mid-dom_sf"/>
</dbReference>
<keyword evidence="5 8" id="KW-0560">Oxidoreductase</keyword>
<reference evidence="9" key="1">
    <citation type="journal article" date="2019" name="Int. J. Syst. Evol. Microbiol.">
        <title>The Global Catalogue of Microorganisms (GCM) 10K type strain sequencing project: providing services to taxonomists for standard genome sequencing and annotation.</title>
        <authorList>
            <consortium name="The Broad Institute Genomics Platform"/>
            <consortium name="The Broad Institute Genome Sequencing Center for Infectious Disease"/>
            <person name="Wu L."/>
            <person name="Ma J."/>
        </authorList>
    </citation>
    <scope>NUCLEOTIDE SEQUENCE [LARGE SCALE GENOMIC DNA]</scope>
    <source>
        <strain evidence="9">KCTC 52640</strain>
    </source>
</reference>
<dbReference type="EC" id="1.-.-.-" evidence="8"/>
<evidence type="ECO:0000256" key="4">
    <source>
        <dbReference type="ARBA" id="ARBA00022827"/>
    </source>
</evidence>
<dbReference type="InterPro" id="IPR036250">
    <property type="entry name" value="AcylCo_DH-like_C"/>
</dbReference>
<dbReference type="Gene3D" id="1.10.540.10">
    <property type="entry name" value="Acyl-CoA dehydrogenase/oxidase, N-terminal domain"/>
    <property type="match status" value="1"/>
</dbReference>
<dbReference type="PANTHER" id="PTHR43884:SF20">
    <property type="entry name" value="ACYL-COA DEHYDROGENASE FADE28"/>
    <property type="match status" value="1"/>
</dbReference>
<evidence type="ECO:0000259" key="6">
    <source>
        <dbReference type="Pfam" id="PF00441"/>
    </source>
</evidence>
<dbReference type="CDD" id="cd00567">
    <property type="entry name" value="ACAD"/>
    <property type="match status" value="1"/>
</dbReference>
<keyword evidence="9" id="KW-1185">Reference proteome</keyword>
<evidence type="ECO:0000256" key="3">
    <source>
        <dbReference type="ARBA" id="ARBA00022630"/>
    </source>
</evidence>
<dbReference type="SUPFAM" id="SSF47203">
    <property type="entry name" value="Acyl-CoA dehydrogenase C-terminal domain-like"/>
    <property type="match status" value="1"/>
</dbReference>
<comment type="similarity">
    <text evidence="2">Belongs to the acyl-CoA dehydrogenase family.</text>
</comment>
<dbReference type="RefSeq" id="WP_380687833.1">
    <property type="nucleotide sequence ID" value="NZ_JBHRSS010000003.1"/>
</dbReference>
<accession>A0ABV7EP17</accession>
<dbReference type="SUPFAM" id="SSF56645">
    <property type="entry name" value="Acyl-CoA dehydrogenase NM domain-like"/>
    <property type="match status" value="1"/>
</dbReference>
<dbReference type="Pfam" id="PF02771">
    <property type="entry name" value="Acyl-CoA_dh_N"/>
    <property type="match status" value="1"/>
</dbReference>
<dbReference type="Gene3D" id="1.20.140.10">
    <property type="entry name" value="Butyryl-CoA Dehydrogenase, subunit A, domain 3"/>
    <property type="match status" value="1"/>
</dbReference>
<proteinExistence type="inferred from homology"/>
<dbReference type="Gene3D" id="2.40.110.10">
    <property type="entry name" value="Butyryl-CoA Dehydrogenase, subunit A, domain 2"/>
    <property type="match status" value="1"/>
</dbReference>
<comment type="caution">
    <text evidence="8">The sequence shown here is derived from an EMBL/GenBank/DDBJ whole genome shotgun (WGS) entry which is preliminary data.</text>
</comment>
<keyword evidence="3" id="KW-0285">Flavoprotein</keyword>
<organism evidence="8 9">
    <name type="scientific">Salinisphaera aquimarina</name>
    <dbReference type="NCBI Taxonomy" id="2094031"/>
    <lineage>
        <taxon>Bacteria</taxon>
        <taxon>Pseudomonadati</taxon>
        <taxon>Pseudomonadota</taxon>
        <taxon>Gammaproteobacteria</taxon>
        <taxon>Salinisphaerales</taxon>
        <taxon>Salinisphaeraceae</taxon>
        <taxon>Salinisphaera</taxon>
    </lineage>
</organism>
<protein>
    <submittedName>
        <fullName evidence="8">Acyl-CoA dehydrogenase family protein</fullName>
        <ecNumber evidence="8">1.-.-.-</ecNumber>
    </submittedName>
</protein>
<name>A0ABV7EP17_9GAMM</name>
<evidence type="ECO:0000313" key="8">
    <source>
        <dbReference type="EMBL" id="MFC3103626.1"/>
    </source>
</evidence>
<dbReference type="Proteomes" id="UP001595462">
    <property type="component" value="Unassembled WGS sequence"/>
</dbReference>